<dbReference type="Proteomes" id="UP000249123">
    <property type="component" value="Unassembled WGS sequence"/>
</dbReference>
<accession>A0A8B2PTM2</accession>
<protein>
    <submittedName>
        <fullName evidence="1">Uncharacterized protein</fullName>
    </submittedName>
</protein>
<keyword evidence="2" id="KW-1185">Reference proteome</keyword>
<comment type="caution">
    <text evidence="1">The sequence shown here is derived from an EMBL/GenBank/DDBJ whole genome shotgun (WGS) entry which is preliminary data.</text>
</comment>
<sequence length="154" mass="16807">MSFFHPPKGFPPHLEIMWPLIWAQLVLLRAAIRMTYGRGVQYHWSVTPNGRVYLSSIDYIPGQKTAQHDLPHARPASDRLAAACDGRAFIPAYTDLNSLSLGLVRKGGRTASARARAGVRGNACAILGALSAALRPLIPNPFSLGRRDLPLPET</sequence>
<evidence type="ECO:0000313" key="1">
    <source>
        <dbReference type="EMBL" id="RAN32852.1"/>
    </source>
</evidence>
<gene>
    <name evidence="1" type="ORF">HY3_14055</name>
</gene>
<evidence type="ECO:0000313" key="2">
    <source>
        <dbReference type="Proteomes" id="UP000249123"/>
    </source>
</evidence>
<reference evidence="1 2" key="1">
    <citation type="submission" date="2013-04" db="EMBL/GenBank/DDBJ databases">
        <title>Hyphomonas sp. T24B3 Genome Sequencing.</title>
        <authorList>
            <person name="Lai Q."/>
            <person name="Shao Z."/>
        </authorList>
    </citation>
    <scope>NUCLEOTIDE SEQUENCE [LARGE SCALE GENOMIC DNA]</scope>
    <source>
        <strain evidence="1 2">T24B3</strain>
    </source>
</reference>
<proteinExistence type="predicted"/>
<dbReference type="AlphaFoldDB" id="A0A8B2PTM2"/>
<organism evidence="1 2">
    <name type="scientific">Hyphomonas pacifica</name>
    <dbReference type="NCBI Taxonomy" id="1280941"/>
    <lineage>
        <taxon>Bacteria</taxon>
        <taxon>Pseudomonadati</taxon>
        <taxon>Pseudomonadota</taxon>
        <taxon>Alphaproteobacteria</taxon>
        <taxon>Hyphomonadales</taxon>
        <taxon>Hyphomonadaceae</taxon>
        <taxon>Hyphomonas</taxon>
    </lineage>
</organism>
<dbReference type="RefSeq" id="WP_034824225.1">
    <property type="nucleotide sequence ID" value="NZ_AWFA01000004.1"/>
</dbReference>
<name>A0A8B2PTM2_9PROT</name>
<dbReference type="EMBL" id="AWFB01000026">
    <property type="protein sequence ID" value="RAN32852.1"/>
    <property type="molecule type" value="Genomic_DNA"/>
</dbReference>
<dbReference type="OrthoDB" id="7621799at2"/>